<reference evidence="7" key="1">
    <citation type="submission" date="2023-07" db="EMBL/GenBank/DDBJ databases">
        <authorList>
            <consortium name="CYATHOMIX"/>
        </authorList>
    </citation>
    <scope>NUCLEOTIDE SEQUENCE</scope>
    <source>
        <strain evidence="7">N/A</strain>
    </source>
</reference>
<dbReference type="Gene3D" id="1.20.1250.20">
    <property type="entry name" value="MFS general substrate transporter like domains"/>
    <property type="match status" value="1"/>
</dbReference>
<keyword evidence="3 6" id="KW-0812">Transmembrane</keyword>
<feature type="transmembrane region" description="Helical" evidence="6">
    <location>
        <begin position="184"/>
        <end position="206"/>
    </location>
</feature>
<dbReference type="EMBL" id="CATQJL010000112">
    <property type="protein sequence ID" value="CAJ0596283.1"/>
    <property type="molecule type" value="Genomic_DNA"/>
</dbReference>
<organism evidence="7 8">
    <name type="scientific">Cylicocyclus nassatus</name>
    <name type="common">Nematode worm</name>
    <dbReference type="NCBI Taxonomy" id="53992"/>
    <lineage>
        <taxon>Eukaryota</taxon>
        <taxon>Metazoa</taxon>
        <taxon>Ecdysozoa</taxon>
        <taxon>Nematoda</taxon>
        <taxon>Chromadorea</taxon>
        <taxon>Rhabditida</taxon>
        <taxon>Rhabditina</taxon>
        <taxon>Rhabditomorpha</taxon>
        <taxon>Strongyloidea</taxon>
        <taxon>Strongylidae</taxon>
        <taxon>Cylicocyclus</taxon>
    </lineage>
</organism>
<keyword evidence="8" id="KW-1185">Reference proteome</keyword>
<feature type="transmembrane region" description="Helical" evidence="6">
    <location>
        <begin position="336"/>
        <end position="354"/>
    </location>
</feature>
<feature type="transmembrane region" description="Helical" evidence="6">
    <location>
        <begin position="149"/>
        <end position="172"/>
    </location>
</feature>
<keyword evidence="6" id="KW-0458">Lysosome</keyword>
<dbReference type="GO" id="GO:0051453">
    <property type="term" value="P:regulation of intracellular pH"/>
    <property type="evidence" value="ECO:0007669"/>
    <property type="project" value="TreeGrafter"/>
</dbReference>
<comment type="subcellular location">
    <subcellularLocation>
        <location evidence="1">Endomembrane system</location>
        <topology evidence="1">Multi-pass membrane protein</topology>
    </subcellularLocation>
    <subcellularLocation>
        <location evidence="6">Lysosome membrane</location>
        <topology evidence="6">Multi-pass membrane protein</topology>
    </subcellularLocation>
</comment>
<dbReference type="SUPFAM" id="SSF103473">
    <property type="entry name" value="MFS general substrate transporter"/>
    <property type="match status" value="1"/>
</dbReference>
<proteinExistence type="inferred from homology"/>
<dbReference type="PANTHER" id="PTHR10981">
    <property type="entry name" value="BATTENIN"/>
    <property type="match status" value="1"/>
</dbReference>
<dbReference type="PANTHER" id="PTHR10981:SF8">
    <property type="entry name" value="BATTENIN"/>
    <property type="match status" value="1"/>
</dbReference>
<name>A0AA36M2M6_CYLNA</name>
<dbReference type="AlphaFoldDB" id="A0AA36M2M6"/>
<dbReference type="InterPro" id="IPR003492">
    <property type="entry name" value="Battenin_disease_Cln3"/>
</dbReference>
<dbReference type="PIRSF" id="PIRSF015974">
    <property type="entry name" value="CLN3_BTN1"/>
    <property type="match status" value="1"/>
</dbReference>
<evidence type="ECO:0000256" key="1">
    <source>
        <dbReference type="ARBA" id="ARBA00004127"/>
    </source>
</evidence>
<feature type="transmembrane region" description="Helical" evidence="6">
    <location>
        <begin position="121"/>
        <end position="143"/>
    </location>
</feature>
<accession>A0AA36M2M6</accession>
<evidence type="ECO:0000256" key="6">
    <source>
        <dbReference type="RuleBase" id="RU361113"/>
    </source>
</evidence>
<dbReference type="GO" id="GO:0005765">
    <property type="term" value="C:lysosomal membrane"/>
    <property type="evidence" value="ECO:0007669"/>
    <property type="project" value="UniProtKB-SubCell"/>
</dbReference>
<gene>
    <name evidence="7" type="ORF">CYNAS_LOCUS8266</name>
</gene>
<dbReference type="GO" id="GO:0007040">
    <property type="term" value="P:lysosome organization"/>
    <property type="evidence" value="ECO:0007669"/>
    <property type="project" value="TreeGrafter"/>
</dbReference>
<evidence type="ECO:0000256" key="4">
    <source>
        <dbReference type="ARBA" id="ARBA00022989"/>
    </source>
</evidence>
<comment type="caution">
    <text evidence="7">The sequence shown here is derived from an EMBL/GenBank/DDBJ whole genome shotgun (WGS) entry which is preliminary data.</text>
</comment>
<dbReference type="InterPro" id="IPR036259">
    <property type="entry name" value="MFS_trans_sf"/>
</dbReference>
<feature type="transmembrane region" description="Helical" evidence="6">
    <location>
        <begin position="360"/>
        <end position="380"/>
    </location>
</feature>
<keyword evidence="4 6" id="KW-1133">Transmembrane helix</keyword>
<dbReference type="GO" id="GO:0012505">
    <property type="term" value="C:endomembrane system"/>
    <property type="evidence" value="ECO:0007669"/>
    <property type="project" value="UniProtKB-SubCell"/>
</dbReference>
<evidence type="ECO:0000256" key="3">
    <source>
        <dbReference type="ARBA" id="ARBA00022692"/>
    </source>
</evidence>
<dbReference type="PRINTS" id="PR01315">
    <property type="entry name" value="BATTENIN"/>
</dbReference>
<protein>
    <recommendedName>
        <fullName evidence="6">Battenin</fullName>
    </recommendedName>
</protein>
<keyword evidence="5 6" id="KW-0472">Membrane</keyword>
<dbReference type="Proteomes" id="UP001176961">
    <property type="component" value="Unassembled WGS sequence"/>
</dbReference>
<evidence type="ECO:0000256" key="5">
    <source>
        <dbReference type="ARBA" id="ARBA00023136"/>
    </source>
</evidence>
<evidence type="ECO:0000256" key="2">
    <source>
        <dbReference type="ARBA" id="ARBA00007467"/>
    </source>
</evidence>
<comment type="similarity">
    <text evidence="2 6">Belongs to the battenin family.</text>
</comment>
<sequence>MCKKWDCIAVRNTIAFWIFGLCNNYGYVVMLSAAVDILSVQQGDNESEPTNNCEEHITERHCTTISTGAVLVADCLPAFFVGLIFPFFMHRIPFVFRHVLVCILQTASYLMVAFSTNVPMSLVGVCFASIGCGLGEISCLALTSHYPTLALAAWSSGTGAAGLFGSFVYAFLTDKSMGKLKPKVALLIQLFIPILFVLAYFCILVVPKTVHRPGCNPKTWIVPSKASDARLQETETKSFKENEDGVEVAQAKGDVTFKKMTFIEKLRQIVPLLHLMVPLSLVYVAEYLINQGVNQLIIFNCYEGFNLTLGAQYRWYQVLYQLGVFISRSSIKILELPVWLIYLLPVFQTCNFVFFLFQAIYWFVPSIGIMFALIVIEGLLGGSSYVNTFNVIHKTVAADVREYCMAVANVGNSLGIAFAGFMSIPLHNFICRQPMPTVR</sequence>
<evidence type="ECO:0000313" key="8">
    <source>
        <dbReference type="Proteomes" id="UP001176961"/>
    </source>
</evidence>
<feature type="transmembrane region" description="Helical" evidence="6">
    <location>
        <begin position="95"/>
        <end position="114"/>
    </location>
</feature>
<evidence type="ECO:0000313" key="7">
    <source>
        <dbReference type="EMBL" id="CAJ0596283.1"/>
    </source>
</evidence>
<feature type="transmembrane region" description="Helical" evidence="6">
    <location>
        <begin position="69"/>
        <end position="89"/>
    </location>
</feature>
<dbReference type="InterPro" id="IPR018460">
    <property type="entry name" value="Battenin_disease_Cln3_subgr"/>
</dbReference>
<dbReference type="Pfam" id="PF02487">
    <property type="entry name" value="CLN3"/>
    <property type="match status" value="1"/>
</dbReference>